<evidence type="ECO:0000313" key="2">
    <source>
        <dbReference type="EMBL" id="VIP03093.1"/>
    </source>
</evidence>
<proteinExistence type="predicted"/>
<protein>
    <submittedName>
        <fullName evidence="2">Rna polymerase:: Sigma70_r4_2</fullName>
    </submittedName>
</protein>
<dbReference type="InterPro" id="IPR013249">
    <property type="entry name" value="RNA_pol_sigma70_r4_t2"/>
</dbReference>
<dbReference type="Proteomes" id="UP000464378">
    <property type="component" value="Chromosome"/>
</dbReference>
<evidence type="ECO:0000313" key="3">
    <source>
        <dbReference type="Proteomes" id="UP000464378"/>
    </source>
</evidence>
<dbReference type="GO" id="GO:0003677">
    <property type="term" value="F:DNA binding"/>
    <property type="evidence" value="ECO:0007669"/>
    <property type="project" value="InterPro"/>
</dbReference>
<keyword evidence="3" id="KW-1185">Reference proteome</keyword>
<dbReference type="GO" id="GO:0006352">
    <property type="term" value="P:DNA-templated transcription initiation"/>
    <property type="evidence" value="ECO:0007669"/>
    <property type="project" value="InterPro"/>
</dbReference>
<name>A0A6C2YPN4_9BACT</name>
<dbReference type="Pfam" id="PF08281">
    <property type="entry name" value="Sigma70_r4_2"/>
    <property type="match status" value="1"/>
</dbReference>
<dbReference type="InterPro" id="IPR036388">
    <property type="entry name" value="WH-like_DNA-bd_sf"/>
</dbReference>
<organism evidence="2">
    <name type="scientific">Tuwongella immobilis</name>
    <dbReference type="NCBI Taxonomy" id="692036"/>
    <lineage>
        <taxon>Bacteria</taxon>
        <taxon>Pseudomonadati</taxon>
        <taxon>Planctomycetota</taxon>
        <taxon>Planctomycetia</taxon>
        <taxon>Gemmatales</taxon>
        <taxon>Gemmataceae</taxon>
        <taxon>Tuwongella</taxon>
    </lineage>
</organism>
<dbReference type="KEGG" id="tim:GMBLW1_08670"/>
<dbReference type="Gene3D" id="1.10.10.10">
    <property type="entry name" value="Winged helix-like DNA-binding domain superfamily/Winged helix DNA-binding domain"/>
    <property type="match status" value="1"/>
</dbReference>
<dbReference type="AlphaFoldDB" id="A0A6C2YPN4"/>
<accession>A0A6C2YPN4</accession>
<feature type="domain" description="RNA polymerase sigma factor 70 region 4 type 2" evidence="1">
    <location>
        <begin position="7"/>
        <end position="47"/>
    </location>
</feature>
<gene>
    <name evidence="2" type="ORF">GMBLW1_08670</name>
</gene>
<dbReference type="EMBL" id="LR593887">
    <property type="protein sequence ID" value="VTS03366.1"/>
    <property type="molecule type" value="Genomic_DNA"/>
</dbReference>
<sequence length="71" mass="8023">MEESEWARLLKPLTPHQRKILSLRYRIGLSEKEVAIMLGLSESTIGTTCAHCIRELRSLFSHTNTRLAAAS</sequence>
<dbReference type="InterPro" id="IPR013324">
    <property type="entry name" value="RNA_pol_sigma_r3/r4-like"/>
</dbReference>
<evidence type="ECO:0000259" key="1">
    <source>
        <dbReference type="Pfam" id="PF08281"/>
    </source>
</evidence>
<dbReference type="EMBL" id="LR586016">
    <property type="protein sequence ID" value="VIP03093.1"/>
    <property type="molecule type" value="Genomic_DNA"/>
</dbReference>
<reference evidence="2" key="1">
    <citation type="submission" date="2019-04" db="EMBL/GenBank/DDBJ databases">
        <authorList>
            <consortium name="Science for Life Laboratories"/>
        </authorList>
    </citation>
    <scope>NUCLEOTIDE SEQUENCE</scope>
    <source>
        <strain evidence="2">MBLW1</strain>
    </source>
</reference>
<dbReference type="InParanoid" id="A0A6C2YPN4"/>
<dbReference type="GO" id="GO:0016987">
    <property type="term" value="F:sigma factor activity"/>
    <property type="evidence" value="ECO:0007669"/>
    <property type="project" value="InterPro"/>
</dbReference>
<dbReference type="SUPFAM" id="SSF88659">
    <property type="entry name" value="Sigma3 and sigma4 domains of RNA polymerase sigma factors"/>
    <property type="match status" value="1"/>
</dbReference>